<accession>A0A5M3M8R7</accession>
<dbReference type="EMBL" id="JH711590">
    <property type="protein sequence ID" value="EIW75031.1"/>
    <property type="molecule type" value="Genomic_DNA"/>
</dbReference>
<protein>
    <submittedName>
        <fullName evidence="2">Uncharacterized protein</fullName>
    </submittedName>
</protein>
<comment type="caution">
    <text evidence="2">The sequence shown here is derived from an EMBL/GenBank/DDBJ whole genome shotgun (WGS) entry which is preliminary data.</text>
</comment>
<gene>
    <name evidence="2" type="ORF">CONPUDRAFT_159790</name>
</gene>
<evidence type="ECO:0000256" key="1">
    <source>
        <dbReference type="SAM" id="MobiDB-lite"/>
    </source>
</evidence>
<evidence type="ECO:0000313" key="2">
    <source>
        <dbReference type="EMBL" id="EIW75031.1"/>
    </source>
</evidence>
<organism evidence="2 3">
    <name type="scientific">Coniophora puteana (strain RWD-64-598)</name>
    <name type="common">Brown rot fungus</name>
    <dbReference type="NCBI Taxonomy" id="741705"/>
    <lineage>
        <taxon>Eukaryota</taxon>
        <taxon>Fungi</taxon>
        <taxon>Dikarya</taxon>
        <taxon>Basidiomycota</taxon>
        <taxon>Agaricomycotina</taxon>
        <taxon>Agaricomycetes</taxon>
        <taxon>Agaricomycetidae</taxon>
        <taxon>Boletales</taxon>
        <taxon>Coniophorineae</taxon>
        <taxon>Coniophoraceae</taxon>
        <taxon>Coniophora</taxon>
    </lineage>
</organism>
<reference evidence="3" key="1">
    <citation type="journal article" date="2012" name="Science">
        <title>The Paleozoic origin of enzymatic lignin decomposition reconstructed from 31 fungal genomes.</title>
        <authorList>
            <person name="Floudas D."/>
            <person name="Binder M."/>
            <person name="Riley R."/>
            <person name="Barry K."/>
            <person name="Blanchette R.A."/>
            <person name="Henrissat B."/>
            <person name="Martinez A.T."/>
            <person name="Otillar R."/>
            <person name="Spatafora J.W."/>
            <person name="Yadav J.S."/>
            <person name="Aerts A."/>
            <person name="Benoit I."/>
            <person name="Boyd A."/>
            <person name="Carlson A."/>
            <person name="Copeland A."/>
            <person name="Coutinho P.M."/>
            <person name="de Vries R.P."/>
            <person name="Ferreira P."/>
            <person name="Findley K."/>
            <person name="Foster B."/>
            <person name="Gaskell J."/>
            <person name="Glotzer D."/>
            <person name="Gorecki P."/>
            <person name="Heitman J."/>
            <person name="Hesse C."/>
            <person name="Hori C."/>
            <person name="Igarashi K."/>
            <person name="Jurgens J.A."/>
            <person name="Kallen N."/>
            <person name="Kersten P."/>
            <person name="Kohler A."/>
            <person name="Kuees U."/>
            <person name="Kumar T.K.A."/>
            <person name="Kuo A."/>
            <person name="LaButti K."/>
            <person name="Larrondo L.F."/>
            <person name="Lindquist E."/>
            <person name="Ling A."/>
            <person name="Lombard V."/>
            <person name="Lucas S."/>
            <person name="Lundell T."/>
            <person name="Martin R."/>
            <person name="McLaughlin D.J."/>
            <person name="Morgenstern I."/>
            <person name="Morin E."/>
            <person name="Murat C."/>
            <person name="Nagy L.G."/>
            <person name="Nolan M."/>
            <person name="Ohm R.A."/>
            <person name="Patyshakuliyeva A."/>
            <person name="Rokas A."/>
            <person name="Ruiz-Duenas F.J."/>
            <person name="Sabat G."/>
            <person name="Salamov A."/>
            <person name="Samejima M."/>
            <person name="Schmutz J."/>
            <person name="Slot J.C."/>
            <person name="St John F."/>
            <person name="Stenlid J."/>
            <person name="Sun H."/>
            <person name="Sun S."/>
            <person name="Syed K."/>
            <person name="Tsang A."/>
            <person name="Wiebenga A."/>
            <person name="Young D."/>
            <person name="Pisabarro A."/>
            <person name="Eastwood D.C."/>
            <person name="Martin F."/>
            <person name="Cullen D."/>
            <person name="Grigoriev I.V."/>
            <person name="Hibbett D.S."/>
        </authorList>
    </citation>
    <scope>NUCLEOTIDE SEQUENCE [LARGE SCALE GENOMIC DNA]</scope>
    <source>
        <strain evidence="3">RWD-64-598 SS2</strain>
    </source>
</reference>
<evidence type="ECO:0000313" key="3">
    <source>
        <dbReference type="Proteomes" id="UP000053558"/>
    </source>
</evidence>
<sequence length="125" mass="13815">MMIREPEPLEVDCTPRIFDRFPQYAPIRPPTSRTTAATMGSTNARPGAAPLDVAKPSPTPRSQEQAVQGNPILPPELEREILLYTVKTYRGTTVKLMLVAHRVHEWCVVLPSSPSQRLSLDAGVV</sequence>
<feature type="compositionally biased region" description="Polar residues" evidence="1">
    <location>
        <begin position="31"/>
        <end position="44"/>
    </location>
</feature>
<feature type="region of interest" description="Disordered" evidence="1">
    <location>
        <begin position="23"/>
        <end position="72"/>
    </location>
</feature>
<dbReference type="Proteomes" id="UP000053558">
    <property type="component" value="Unassembled WGS sequence"/>
</dbReference>
<dbReference type="KEGG" id="cput:CONPUDRAFT_159790"/>
<proteinExistence type="predicted"/>
<dbReference type="AlphaFoldDB" id="A0A5M3M8R7"/>
<dbReference type="RefSeq" id="XP_007775077.1">
    <property type="nucleotide sequence ID" value="XM_007776887.1"/>
</dbReference>
<dbReference type="GeneID" id="19204181"/>
<name>A0A5M3M8R7_CONPW</name>
<keyword evidence="3" id="KW-1185">Reference proteome</keyword>